<feature type="domain" description="SAP" evidence="2">
    <location>
        <begin position="340"/>
        <end position="374"/>
    </location>
</feature>
<dbReference type="EMBL" id="BLLK01000045">
    <property type="protein sequence ID" value="GFH52221.1"/>
    <property type="molecule type" value="Genomic_DNA"/>
</dbReference>
<feature type="compositionally biased region" description="Basic and acidic residues" evidence="1">
    <location>
        <begin position="20"/>
        <end position="45"/>
    </location>
</feature>
<feature type="region of interest" description="Disordered" evidence="1">
    <location>
        <begin position="11"/>
        <end position="52"/>
    </location>
</feature>
<dbReference type="PROSITE" id="PS50800">
    <property type="entry name" value="SAP"/>
    <property type="match status" value="1"/>
</dbReference>
<dbReference type="Pfam" id="PF02037">
    <property type="entry name" value="SAP"/>
    <property type="match status" value="1"/>
</dbReference>
<dbReference type="InterPro" id="IPR036361">
    <property type="entry name" value="SAP_dom_sf"/>
</dbReference>
<organism evidence="3 4">
    <name type="scientific">Chaetoceros tenuissimus</name>
    <dbReference type="NCBI Taxonomy" id="426638"/>
    <lineage>
        <taxon>Eukaryota</taxon>
        <taxon>Sar</taxon>
        <taxon>Stramenopiles</taxon>
        <taxon>Ochrophyta</taxon>
        <taxon>Bacillariophyta</taxon>
        <taxon>Coscinodiscophyceae</taxon>
        <taxon>Chaetocerotophycidae</taxon>
        <taxon>Chaetocerotales</taxon>
        <taxon>Chaetocerotaceae</taxon>
        <taxon>Chaetoceros</taxon>
    </lineage>
</organism>
<sequence>MIILTSLELGETFSSPSNNDRPERHISASQRARRDEELRRKERVGEVAPGKTSAIPGAKDFELNVKRTELDWVAEASGTERILKELHSKGMESLRLLRLDEANEAFNQLYQIKPNSYCWQAGIVKFYLQDYHGAAECFAKNANYYESRFGQIATEERIWRDACEVKLMNLSKRKYKSIKPPLAQLDEEDLLAPKETRKVLRITSELFKASIENDLTSLTLARAKLRSICGDYDNDEKKSKVIDRKMWKLNSWYFLGLHYDVIGETEASKDCMKMALRQCISGNGDDIIQILPMLHMSRRDWFDDEEFESDDGFENENDFSEWYDASMSPEDMKNNIEEKLVSMKLTQLQEALRFRGLSSKGSKSVLKDRLRSAFFEEEGLQS</sequence>
<reference evidence="3 4" key="1">
    <citation type="journal article" date="2021" name="Sci. Rep.">
        <title>The genome of the diatom Chaetoceros tenuissimus carries an ancient integrated fragment of an extant virus.</title>
        <authorList>
            <person name="Hongo Y."/>
            <person name="Kimura K."/>
            <person name="Takaki Y."/>
            <person name="Yoshida Y."/>
            <person name="Baba S."/>
            <person name="Kobayashi G."/>
            <person name="Nagasaki K."/>
            <person name="Hano T."/>
            <person name="Tomaru Y."/>
        </authorList>
    </citation>
    <scope>NUCLEOTIDE SEQUENCE [LARGE SCALE GENOMIC DNA]</scope>
    <source>
        <strain evidence="3 4">NIES-3715</strain>
    </source>
</reference>
<proteinExistence type="predicted"/>
<evidence type="ECO:0000313" key="4">
    <source>
        <dbReference type="Proteomes" id="UP001054902"/>
    </source>
</evidence>
<dbReference type="SMART" id="SM00513">
    <property type="entry name" value="SAP"/>
    <property type="match status" value="1"/>
</dbReference>
<evidence type="ECO:0000256" key="1">
    <source>
        <dbReference type="SAM" id="MobiDB-lite"/>
    </source>
</evidence>
<evidence type="ECO:0000259" key="2">
    <source>
        <dbReference type="PROSITE" id="PS50800"/>
    </source>
</evidence>
<dbReference type="SUPFAM" id="SSF68906">
    <property type="entry name" value="SAP domain"/>
    <property type="match status" value="1"/>
</dbReference>
<evidence type="ECO:0000313" key="3">
    <source>
        <dbReference type="EMBL" id="GFH52221.1"/>
    </source>
</evidence>
<dbReference type="InterPro" id="IPR003034">
    <property type="entry name" value="SAP_dom"/>
</dbReference>
<dbReference type="AlphaFoldDB" id="A0AAD3CW22"/>
<dbReference type="SUPFAM" id="SSF48452">
    <property type="entry name" value="TPR-like"/>
    <property type="match status" value="1"/>
</dbReference>
<keyword evidence="4" id="KW-1185">Reference proteome</keyword>
<dbReference type="Gene3D" id="1.10.720.30">
    <property type="entry name" value="SAP domain"/>
    <property type="match status" value="1"/>
</dbReference>
<accession>A0AAD3CW22</accession>
<comment type="caution">
    <text evidence="3">The sequence shown here is derived from an EMBL/GenBank/DDBJ whole genome shotgun (WGS) entry which is preliminary data.</text>
</comment>
<gene>
    <name evidence="3" type="ORF">CTEN210_08698</name>
</gene>
<protein>
    <recommendedName>
        <fullName evidence="2">SAP domain-containing protein</fullName>
    </recommendedName>
</protein>
<dbReference type="Proteomes" id="UP001054902">
    <property type="component" value="Unassembled WGS sequence"/>
</dbReference>
<dbReference type="InterPro" id="IPR011990">
    <property type="entry name" value="TPR-like_helical_dom_sf"/>
</dbReference>
<name>A0AAD3CW22_9STRA</name>